<dbReference type="GeneID" id="64599637"/>
<sequence>MCRDWDGEMKLFNLSKSIKPSDIQHMAEIKTYRKVLDSNRASLLPSASSERPFTPPYLLWVCPGVYTLPPLEIVQQRCGMTSINFTNLMTPYFARHQVIQQGMLELWDLFLGHDEKDFDGYGHRVDPQPVTHENMLLVLHRIRNGINPALDPYPKDGELKEAHVRYQRYLETGNHIPLLVDDDGDEERAGSKRKAAKMHSDALHIEGSTKCARGPRASEAGLGVPQAGGSGTRGGKKARSKAKASA</sequence>
<reference evidence="2" key="1">
    <citation type="journal article" date="2020" name="New Phytol.">
        <title>Comparative genomics reveals dynamic genome evolution in host specialist ectomycorrhizal fungi.</title>
        <authorList>
            <person name="Lofgren L.A."/>
            <person name="Nguyen N.H."/>
            <person name="Vilgalys R."/>
            <person name="Ruytinx J."/>
            <person name="Liao H.L."/>
            <person name="Branco S."/>
            <person name="Kuo A."/>
            <person name="LaButti K."/>
            <person name="Lipzen A."/>
            <person name="Andreopoulos W."/>
            <person name="Pangilinan J."/>
            <person name="Riley R."/>
            <person name="Hundley H."/>
            <person name="Na H."/>
            <person name="Barry K."/>
            <person name="Grigoriev I.V."/>
            <person name="Stajich J.E."/>
            <person name="Kennedy P.G."/>
        </authorList>
    </citation>
    <scope>NUCLEOTIDE SEQUENCE</scope>
    <source>
        <strain evidence="2">S12</strain>
    </source>
</reference>
<dbReference type="Proteomes" id="UP000719766">
    <property type="component" value="Unassembled WGS sequence"/>
</dbReference>
<dbReference type="EMBL" id="JABBWE010000008">
    <property type="protein sequence ID" value="KAG1800740.1"/>
    <property type="molecule type" value="Genomic_DNA"/>
</dbReference>
<gene>
    <name evidence="2" type="ORF">HD556DRAFT_1438740</name>
</gene>
<dbReference type="RefSeq" id="XP_041164482.1">
    <property type="nucleotide sequence ID" value="XM_041305873.1"/>
</dbReference>
<organism evidence="2 3">
    <name type="scientific">Suillus plorans</name>
    <dbReference type="NCBI Taxonomy" id="116603"/>
    <lineage>
        <taxon>Eukaryota</taxon>
        <taxon>Fungi</taxon>
        <taxon>Dikarya</taxon>
        <taxon>Basidiomycota</taxon>
        <taxon>Agaricomycotina</taxon>
        <taxon>Agaricomycetes</taxon>
        <taxon>Agaricomycetidae</taxon>
        <taxon>Boletales</taxon>
        <taxon>Suillineae</taxon>
        <taxon>Suillaceae</taxon>
        <taxon>Suillus</taxon>
    </lineage>
</organism>
<protein>
    <submittedName>
        <fullName evidence="2">Uncharacterized protein</fullName>
    </submittedName>
</protein>
<name>A0A9P7J394_9AGAM</name>
<comment type="caution">
    <text evidence="2">The sequence shown here is derived from an EMBL/GenBank/DDBJ whole genome shotgun (WGS) entry which is preliminary data.</text>
</comment>
<evidence type="ECO:0000313" key="3">
    <source>
        <dbReference type="Proteomes" id="UP000719766"/>
    </source>
</evidence>
<proteinExistence type="predicted"/>
<evidence type="ECO:0000256" key="1">
    <source>
        <dbReference type="SAM" id="MobiDB-lite"/>
    </source>
</evidence>
<feature type="compositionally biased region" description="Basic residues" evidence="1">
    <location>
        <begin position="234"/>
        <end position="246"/>
    </location>
</feature>
<dbReference type="AlphaFoldDB" id="A0A9P7J394"/>
<evidence type="ECO:0000313" key="2">
    <source>
        <dbReference type="EMBL" id="KAG1800740.1"/>
    </source>
</evidence>
<keyword evidence="3" id="KW-1185">Reference proteome</keyword>
<accession>A0A9P7J394</accession>
<dbReference type="OrthoDB" id="2672180at2759"/>
<feature type="region of interest" description="Disordered" evidence="1">
    <location>
        <begin position="192"/>
        <end position="246"/>
    </location>
</feature>